<keyword evidence="2" id="KW-1185">Reference proteome</keyword>
<dbReference type="STRING" id="411467.BACCAP_02971"/>
<accession>A6NXM5</accession>
<reference evidence="1 2" key="1">
    <citation type="submission" date="2007-04" db="EMBL/GenBank/DDBJ databases">
        <authorList>
            <person name="Fulton L."/>
            <person name="Clifton S."/>
            <person name="Fulton B."/>
            <person name="Xu J."/>
            <person name="Minx P."/>
            <person name="Pepin K.H."/>
            <person name="Johnson M."/>
            <person name="Thiruvilangam P."/>
            <person name="Bhonagiri V."/>
            <person name="Nash W.E."/>
            <person name="Mardis E.R."/>
            <person name="Wilson R.K."/>
        </authorList>
    </citation>
    <scope>NUCLEOTIDE SEQUENCE [LARGE SCALE GENOMIC DNA]</scope>
    <source>
        <strain evidence="1 2">ATCC 29799</strain>
    </source>
</reference>
<reference evidence="1 2" key="2">
    <citation type="submission" date="2007-06" db="EMBL/GenBank/DDBJ databases">
        <title>Draft genome sequence of Pseudoflavonifractor capillosus ATCC 29799.</title>
        <authorList>
            <person name="Sudarsanam P."/>
            <person name="Ley R."/>
            <person name="Guruge J."/>
            <person name="Turnbaugh P.J."/>
            <person name="Mahowald M."/>
            <person name="Liep D."/>
            <person name="Gordon J."/>
        </authorList>
    </citation>
    <scope>NUCLEOTIDE SEQUENCE [LARGE SCALE GENOMIC DNA]</scope>
    <source>
        <strain evidence="1 2">ATCC 29799</strain>
    </source>
</reference>
<dbReference type="AlphaFoldDB" id="A6NXM5"/>
<organism evidence="1 2">
    <name type="scientific">Pseudoflavonifractor capillosus ATCC 29799</name>
    <dbReference type="NCBI Taxonomy" id="411467"/>
    <lineage>
        <taxon>Bacteria</taxon>
        <taxon>Bacillati</taxon>
        <taxon>Bacillota</taxon>
        <taxon>Clostridia</taxon>
        <taxon>Eubacteriales</taxon>
        <taxon>Oscillospiraceae</taxon>
        <taxon>Pseudoflavonifractor</taxon>
    </lineage>
</organism>
<dbReference type="EMBL" id="AAXG02000028">
    <property type="protein sequence ID" value="EDM99045.1"/>
    <property type="molecule type" value="Genomic_DNA"/>
</dbReference>
<proteinExistence type="predicted"/>
<evidence type="ECO:0000313" key="1">
    <source>
        <dbReference type="EMBL" id="EDM99045.1"/>
    </source>
</evidence>
<comment type="caution">
    <text evidence="1">The sequence shown here is derived from an EMBL/GenBank/DDBJ whole genome shotgun (WGS) entry which is preliminary data.</text>
</comment>
<gene>
    <name evidence="1" type="ORF">BACCAP_02971</name>
</gene>
<evidence type="ECO:0000313" key="2">
    <source>
        <dbReference type="Proteomes" id="UP000003639"/>
    </source>
</evidence>
<sequence length="34" mass="3830">MLCFIGMGFKPHRHAALFLSSPFPLLPRSGKDEQ</sequence>
<name>A6NXM5_9FIRM</name>
<dbReference type="Proteomes" id="UP000003639">
    <property type="component" value="Unassembled WGS sequence"/>
</dbReference>
<protein>
    <submittedName>
        <fullName evidence="1">Uncharacterized protein</fullName>
    </submittedName>
</protein>